<dbReference type="KEGG" id="mez:Mtc_0393"/>
<keyword evidence="4" id="KW-1185">Reference proteome</keyword>
<dbReference type="InterPro" id="IPR014960">
    <property type="entry name" value="DUF1828"/>
</dbReference>
<evidence type="ECO:0000313" key="3">
    <source>
        <dbReference type="EMBL" id="AFC99163.1"/>
    </source>
</evidence>
<dbReference type="Pfam" id="PF08861">
    <property type="entry name" value="DUF1828"/>
    <property type="match status" value="1"/>
</dbReference>
<evidence type="ECO:0000313" key="4">
    <source>
        <dbReference type="Proteomes" id="UP000005233"/>
    </source>
</evidence>
<reference evidence="3 4" key="1">
    <citation type="journal article" date="2012" name="J. Bacteriol.">
        <title>Complete genome sequence of a thermophilic methanogen, Methanocella conradii HZ254, isolated from Chinese rice field soil.</title>
        <authorList>
            <person name="Lu Z."/>
            <person name="Lu Y."/>
        </authorList>
    </citation>
    <scope>NUCLEOTIDE SEQUENCE [LARGE SCALE GENOMIC DNA]</scope>
    <source>
        <strain evidence="4">DSM 24694 / JCM 17849 / CGMCC 1.5162 / HZ254</strain>
    </source>
</reference>
<dbReference type="RefSeq" id="WP_014405002.1">
    <property type="nucleotide sequence ID" value="NC_017034.1"/>
</dbReference>
<sequence>MSTSNEDLINDYVDWLRREIGSRSVNGYVEITTPFLDRHNDRLQIHVLAVGDSLILTDDGYIISDLKSSGFELTTPKRRQIVESILNGFGARLEDDKIIIKASRESFAKKKHDMIQAMLAVNDLYVMSQPMVESFFMEDVKAYLKKHEIRFTPKIKFAGKSGFDQTFDFVIPASRTRPERIIKAINSPDKKTITPIIFAWVDIKDVRPANSTAYVFLNDRDQEVSEDVMSAFEKYNMRPVRWNEREKVAVELMD</sequence>
<dbReference type="STRING" id="1041930.Mtc_0393"/>
<feature type="domain" description="DUF1829" evidence="2">
    <location>
        <begin position="159"/>
        <end position="245"/>
    </location>
</feature>
<dbReference type="Proteomes" id="UP000005233">
    <property type="component" value="Chromosome"/>
</dbReference>
<accession>H8IA97</accession>
<dbReference type="OrthoDB" id="359337at2157"/>
<gene>
    <name evidence="3" type="ordered locus">Mtc_0393</name>
</gene>
<name>H8IA97_METCZ</name>
<dbReference type="Pfam" id="PF08862">
    <property type="entry name" value="DUF1829"/>
    <property type="match status" value="1"/>
</dbReference>
<evidence type="ECO:0000259" key="2">
    <source>
        <dbReference type="Pfam" id="PF08862"/>
    </source>
</evidence>
<evidence type="ECO:0000259" key="1">
    <source>
        <dbReference type="Pfam" id="PF08861"/>
    </source>
</evidence>
<dbReference type="HOGENOM" id="CLU_091320_1_0_2"/>
<dbReference type="InterPro" id="IPR014961">
    <property type="entry name" value="DUF1829"/>
</dbReference>
<dbReference type="GeneID" id="11970277"/>
<evidence type="ECO:0008006" key="5">
    <source>
        <dbReference type="Google" id="ProtNLM"/>
    </source>
</evidence>
<dbReference type="AlphaFoldDB" id="H8IA97"/>
<proteinExistence type="predicted"/>
<protein>
    <recommendedName>
        <fullName evidence="5">DUF1828 domain-containing protein</fullName>
    </recommendedName>
</protein>
<dbReference type="EMBL" id="CP003243">
    <property type="protein sequence ID" value="AFC99163.1"/>
    <property type="molecule type" value="Genomic_DNA"/>
</dbReference>
<organism evidence="3 4">
    <name type="scientific">Methanocella conradii (strain DSM 24694 / JCM 17849 / CGMCC 1.5162 / HZ254)</name>
    <dbReference type="NCBI Taxonomy" id="1041930"/>
    <lineage>
        <taxon>Archaea</taxon>
        <taxon>Methanobacteriati</taxon>
        <taxon>Methanobacteriota</taxon>
        <taxon>Stenosarchaea group</taxon>
        <taxon>Methanomicrobia</taxon>
        <taxon>Methanocellales</taxon>
        <taxon>Methanocellaceae</taxon>
        <taxon>Methanocella</taxon>
    </lineage>
</organism>
<dbReference type="eggNOG" id="arCOG06842">
    <property type="taxonomic scope" value="Archaea"/>
</dbReference>
<feature type="domain" description="DUF1828" evidence="1">
    <location>
        <begin position="33"/>
        <end position="121"/>
    </location>
</feature>